<dbReference type="AlphaFoldDB" id="A0A0B7HEX5"/>
<evidence type="ECO:0000313" key="2">
    <source>
        <dbReference type="Proteomes" id="UP000038055"/>
    </source>
</evidence>
<accession>A0A0B7HEX5</accession>
<keyword evidence="2" id="KW-1185">Reference proteome</keyword>
<proteinExistence type="predicted"/>
<evidence type="ECO:0000313" key="1">
    <source>
        <dbReference type="EMBL" id="CEN38261.1"/>
    </source>
</evidence>
<dbReference type="EMBL" id="CDOD01000045">
    <property type="protein sequence ID" value="CEN38261.1"/>
    <property type="molecule type" value="Genomic_DNA"/>
</dbReference>
<dbReference type="Proteomes" id="UP000038055">
    <property type="component" value="Unassembled WGS sequence"/>
</dbReference>
<protein>
    <submittedName>
        <fullName evidence="1">Uncharacterized protein</fullName>
    </submittedName>
</protein>
<name>A0A0B7HEX5_9FLAO</name>
<gene>
    <name evidence="1" type="ORF">CCYN2B_50006</name>
</gene>
<reference evidence="2" key="1">
    <citation type="submission" date="2015-01" db="EMBL/GenBank/DDBJ databases">
        <authorList>
            <person name="MANFREDI Pablo"/>
        </authorList>
    </citation>
    <scope>NUCLEOTIDE SEQUENCE [LARGE SCALE GENOMIC DNA]</scope>
    <source>
        <strain evidence="2">Ccyn2B</strain>
    </source>
</reference>
<sequence>MKITNSDLQRNDFASLAFLGAANYNVKNIREDIEHYKTLDKIRTGIFGNIKALSLLSEHFDGGDNPIMTEEAQQWKIILLDYCERNKRKIPKALRDDFLRNLTSDLDKIIENSNDIPDFLWKNDAQKREIIIKVENQALKDKYIALAELKYSKLGGALQNYLLECLQKLEENEQKPEELTISRKSTRSFCPHIFASSDNEYTLLLDDFDLFLTEKQHSEDTEINAYDIEKRLKKYLKETNKPLLKTLFFDCESSLFSVRSQNLENLIQLQKALLHLAFDNQ</sequence>
<dbReference type="RefSeq" id="WP_041993661.1">
    <property type="nucleotide sequence ID" value="NZ_CDOD01000045.1"/>
</dbReference>
<dbReference type="STRING" id="28189.CCYN74_30286"/>
<dbReference type="eggNOG" id="ENOG5034BWV">
    <property type="taxonomic scope" value="Bacteria"/>
</dbReference>
<organism evidence="1 2">
    <name type="scientific">Capnocytophaga cynodegmi</name>
    <dbReference type="NCBI Taxonomy" id="28189"/>
    <lineage>
        <taxon>Bacteria</taxon>
        <taxon>Pseudomonadati</taxon>
        <taxon>Bacteroidota</taxon>
        <taxon>Flavobacteriia</taxon>
        <taxon>Flavobacteriales</taxon>
        <taxon>Flavobacteriaceae</taxon>
        <taxon>Capnocytophaga</taxon>
    </lineage>
</organism>